<organism evidence="11">
    <name type="scientific">bioreactor metagenome</name>
    <dbReference type="NCBI Taxonomy" id="1076179"/>
    <lineage>
        <taxon>unclassified sequences</taxon>
        <taxon>metagenomes</taxon>
        <taxon>ecological metagenomes</taxon>
    </lineage>
</organism>
<keyword evidence="9" id="KW-0131">Cell cycle</keyword>
<keyword evidence="7" id="KW-0342">GTP-binding</keyword>
<evidence type="ECO:0000256" key="5">
    <source>
        <dbReference type="ARBA" id="ARBA00022741"/>
    </source>
</evidence>
<dbReference type="GO" id="GO:0005829">
    <property type="term" value="C:cytosol"/>
    <property type="evidence" value="ECO:0007669"/>
    <property type="project" value="TreeGrafter"/>
</dbReference>
<dbReference type="CDD" id="cd01876">
    <property type="entry name" value="YihA_EngB"/>
    <property type="match status" value="1"/>
</dbReference>
<keyword evidence="8" id="KW-0717">Septation</keyword>
<keyword evidence="3" id="KW-0132">Cell division</keyword>
<sequence length="203" mass="23206">MNMIIRSVDLVMSAGFMSQCPPDSMPEIALVGRSNVGKSTLINTMLQRKRLARTSASPGKTQTLNFYRINERFHLVDLPGYGYAALGKGKQEQISQLLQDYLIKRPQLRLVVQLVDSRHEPSQLDKEMTAFLQHFNRPFMVVGTKRDKLTRSQWQRAASVLRKELLLDVPPLLFCAGEEASREALWEQLVLRVPELKEPEEVE</sequence>
<dbReference type="EMBL" id="VSSQ01036663">
    <property type="protein sequence ID" value="MPM89193.1"/>
    <property type="molecule type" value="Genomic_DNA"/>
</dbReference>
<name>A0A645DK41_9ZZZZ</name>
<protein>
    <submittedName>
        <fullName evidence="11">Putative GTP-binding protein EngB</fullName>
    </submittedName>
</protein>
<dbReference type="InterPro" id="IPR030393">
    <property type="entry name" value="G_ENGB_dom"/>
</dbReference>
<dbReference type="Gene3D" id="3.40.50.300">
    <property type="entry name" value="P-loop containing nucleotide triphosphate hydrolases"/>
    <property type="match status" value="1"/>
</dbReference>
<dbReference type="HAMAP" id="MF_00321">
    <property type="entry name" value="GTPase_EngB"/>
    <property type="match status" value="1"/>
</dbReference>
<feature type="domain" description="EngB-type G" evidence="10">
    <location>
        <begin position="24"/>
        <end position="195"/>
    </location>
</feature>
<dbReference type="SUPFAM" id="SSF52540">
    <property type="entry name" value="P-loop containing nucleoside triphosphate hydrolases"/>
    <property type="match status" value="1"/>
</dbReference>
<comment type="cofactor">
    <cofactor evidence="1">
        <name>Mg(2+)</name>
        <dbReference type="ChEBI" id="CHEBI:18420"/>
    </cofactor>
</comment>
<evidence type="ECO:0000256" key="8">
    <source>
        <dbReference type="ARBA" id="ARBA00023210"/>
    </source>
</evidence>
<dbReference type="PANTHER" id="PTHR11649">
    <property type="entry name" value="MSS1/TRME-RELATED GTP-BINDING PROTEIN"/>
    <property type="match status" value="1"/>
</dbReference>
<dbReference type="NCBIfam" id="TIGR03598">
    <property type="entry name" value="GTPase_YsxC"/>
    <property type="match status" value="1"/>
</dbReference>
<keyword evidence="5" id="KW-0547">Nucleotide-binding</keyword>
<dbReference type="GO" id="GO:0046872">
    <property type="term" value="F:metal ion binding"/>
    <property type="evidence" value="ECO:0007669"/>
    <property type="project" value="UniProtKB-KW"/>
</dbReference>
<accession>A0A645DK41</accession>
<keyword evidence="4" id="KW-0479">Metal-binding</keyword>
<dbReference type="PANTHER" id="PTHR11649:SF13">
    <property type="entry name" value="ENGB-TYPE G DOMAIN-CONTAINING PROTEIN"/>
    <property type="match status" value="1"/>
</dbReference>
<evidence type="ECO:0000256" key="2">
    <source>
        <dbReference type="ARBA" id="ARBA00009638"/>
    </source>
</evidence>
<proteinExistence type="inferred from homology"/>
<dbReference type="GO" id="GO:0000917">
    <property type="term" value="P:division septum assembly"/>
    <property type="evidence" value="ECO:0007669"/>
    <property type="project" value="UniProtKB-KW"/>
</dbReference>
<evidence type="ECO:0000256" key="7">
    <source>
        <dbReference type="ARBA" id="ARBA00023134"/>
    </source>
</evidence>
<dbReference type="InterPro" id="IPR019987">
    <property type="entry name" value="GTP-bd_ribosome_bio_YsxC"/>
</dbReference>
<reference evidence="11" key="1">
    <citation type="submission" date="2019-08" db="EMBL/GenBank/DDBJ databases">
        <authorList>
            <person name="Kucharzyk K."/>
            <person name="Murdoch R.W."/>
            <person name="Higgins S."/>
            <person name="Loffler F."/>
        </authorList>
    </citation>
    <scope>NUCLEOTIDE SEQUENCE</scope>
</reference>
<keyword evidence="6" id="KW-0460">Magnesium</keyword>
<comment type="caution">
    <text evidence="11">The sequence shown here is derived from an EMBL/GenBank/DDBJ whole genome shotgun (WGS) entry which is preliminary data.</text>
</comment>
<dbReference type="AlphaFoldDB" id="A0A645DK41"/>
<evidence type="ECO:0000313" key="11">
    <source>
        <dbReference type="EMBL" id="MPM89193.1"/>
    </source>
</evidence>
<evidence type="ECO:0000256" key="4">
    <source>
        <dbReference type="ARBA" id="ARBA00022723"/>
    </source>
</evidence>
<comment type="similarity">
    <text evidence="2">Belongs to the TRAFAC class TrmE-Era-EngA-EngB-Septin-like GTPase superfamily. EngB GTPase family.</text>
</comment>
<dbReference type="InterPro" id="IPR006073">
    <property type="entry name" value="GTP-bd"/>
</dbReference>
<dbReference type="Pfam" id="PF01926">
    <property type="entry name" value="MMR_HSR1"/>
    <property type="match status" value="1"/>
</dbReference>
<evidence type="ECO:0000256" key="3">
    <source>
        <dbReference type="ARBA" id="ARBA00022618"/>
    </source>
</evidence>
<evidence type="ECO:0000256" key="9">
    <source>
        <dbReference type="ARBA" id="ARBA00023306"/>
    </source>
</evidence>
<gene>
    <name evidence="11" type="primary">engB_32</name>
    <name evidence="11" type="ORF">SDC9_136301</name>
</gene>
<evidence type="ECO:0000259" key="10">
    <source>
        <dbReference type="PROSITE" id="PS51706"/>
    </source>
</evidence>
<dbReference type="InterPro" id="IPR027417">
    <property type="entry name" value="P-loop_NTPase"/>
</dbReference>
<dbReference type="PROSITE" id="PS51706">
    <property type="entry name" value="G_ENGB"/>
    <property type="match status" value="1"/>
</dbReference>
<evidence type="ECO:0000256" key="6">
    <source>
        <dbReference type="ARBA" id="ARBA00022842"/>
    </source>
</evidence>
<evidence type="ECO:0000256" key="1">
    <source>
        <dbReference type="ARBA" id="ARBA00001946"/>
    </source>
</evidence>
<dbReference type="GO" id="GO:0005525">
    <property type="term" value="F:GTP binding"/>
    <property type="evidence" value="ECO:0007669"/>
    <property type="project" value="UniProtKB-KW"/>
</dbReference>